<evidence type="ECO:0000313" key="2">
    <source>
        <dbReference type="Proteomes" id="UP000464178"/>
    </source>
</evidence>
<protein>
    <submittedName>
        <fullName evidence="1">Uncharacterized protein</fullName>
    </submittedName>
</protein>
<keyword evidence="2" id="KW-1185">Reference proteome</keyword>
<accession>A0A6P2DID9</accession>
<gene>
    <name evidence="1" type="ORF">SOIL9_76640</name>
</gene>
<dbReference type="KEGG" id="gms:SOIL9_76640"/>
<sequence length="113" mass="12168">MSDSPERMVAVVVRVASPGVPAFQLRKGEQGISVFDPAAVDPLLSEDEILAAFRPGSVVIYRSVAVIEEHGLQLEHTPGAESLPERLRIAHCEIGPGVGMDRPAFKVALRNLE</sequence>
<dbReference type="RefSeq" id="WP_162672615.1">
    <property type="nucleotide sequence ID" value="NZ_LR593886.1"/>
</dbReference>
<organism evidence="1 2">
    <name type="scientific">Gemmata massiliana</name>
    <dbReference type="NCBI Taxonomy" id="1210884"/>
    <lineage>
        <taxon>Bacteria</taxon>
        <taxon>Pseudomonadati</taxon>
        <taxon>Planctomycetota</taxon>
        <taxon>Planctomycetia</taxon>
        <taxon>Gemmatales</taxon>
        <taxon>Gemmataceae</taxon>
        <taxon>Gemmata</taxon>
    </lineage>
</organism>
<dbReference type="Proteomes" id="UP000464178">
    <property type="component" value="Chromosome"/>
</dbReference>
<name>A0A6P2DID9_9BACT</name>
<reference evidence="1 2" key="1">
    <citation type="submission" date="2019-05" db="EMBL/GenBank/DDBJ databases">
        <authorList>
            <consortium name="Science for Life Laboratories"/>
        </authorList>
    </citation>
    <scope>NUCLEOTIDE SEQUENCE [LARGE SCALE GENOMIC DNA]</scope>
    <source>
        <strain evidence="1">Soil9</strain>
    </source>
</reference>
<proteinExistence type="predicted"/>
<evidence type="ECO:0000313" key="1">
    <source>
        <dbReference type="EMBL" id="VTS01995.1"/>
    </source>
</evidence>
<dbReference type="EMBL" id="LR593886">
    <property type="protein sequence ID" value="VTS01995.1"/>
    <property type="molecule type" value="Genomic_DNA"/>
</dbReference>
<dbReference type="AlphaFoldDB" id="A0A6P2DID9"/>